<reference evidence="1" key="1">
    <citation type="submission" date="2020-05" db="EMBL/GenBank/DDBJ databases">
        <title>Evolutionary and genomic comparisons of hybrid uninucleate and nonhybrid Rhizoctonia fungi.</title>
        <authorList>
            <person name="Li C."/>
            <person name="Chen X."/>
        </authorList>
    </citation>
    <scope>NUCLEOTIDE SEQUENCE</scope>
    <source>
        <strain evidence="1">AG-1 IA</strain>
    </source>
</reference>
<dbReference type="InterPro" id="IPR004242">
    <property type="entry name" value="Transposase_21"/>
</dbReference>
<evidence type="ECO:0000313" key="1">
    <source>
        <dbReference type="EMBL" id="QRW26248.1"/>
    </source>
</evidence>
<evidence type="ECO:0000313" key="2">
    <source>
        <dbReference type="Proteomes" id="UP000650533"/>
    </source>
</evidence>
<proteinExistence type="predicted"/>
<protein>
    <submittedName>
        <fullName evidence="1">Transposase family tnp2</fullName>
    </submittedName>
</protein>
<dbReference type="PANTHER" id="PTHR46579">
    <property type="entry name" value="F5/8 TYPE C DOMAIN-CONTAINING PROTEIN-RELATED"/>
    <property type="match status" value="1"/>
</dbReference>
<name>A0A8H8T351_9AGAM</name>
<dbReference type="PANTHER" id="PTHR46579:SF1">
    <property type="entry name" value="F5_8 TYPE C DOMAIN-CONTAINING PROTEIN"/>
    <property type="match status" value="1"/>
</dbReference>
<dbReference type="GeneID" id="67034187"/>
<dbReference type="EMBL" id="CP059672">
    <property type="protein sequence ID" value="QRW26248.1"/>
    <property type="molecule type" value="Genomic_DNA"/>
</dbReference>
<dbReference type="AlphaFoldDB" id="A0A8H8T351"/>
<sequence length="709" mass="81161">MIEKLCYCSLCHAYTQKLGNFFGGAHYQSLWNIQPSPDSPYRLFDNFQDLALGFALDGFSLFKRCRKGNSTAWPLILVNYNLAPSIRTHLENVICVGVIPGPKQFKDLNSFLIPLLEELLELKIGVPTKDCSAVPLQQWFKLRAFLVLAFGDIPALSKLLGVKGHNAFVPCRTCQIHGVQGPNSHVYYVPITQPGGEDYWDIEDLPMQTPELFESHLAEIEASSTKTAREKLARVYGVNSRCVFSTLQTINVAASFPYDFMHLMFKNIVPNLIRHWTGTFKDLDEGSGNYSLTHIWGTIGAETAAALKFIPAQFVGTIHNIDQDISLYKAKGYSFWMLYLAPILLKGRLPSKYYQHVLDLCEIIELCLRYSIKQAQIDYLEEKIQNWVADYEAYYYQYKETRLSACPLTIHALLHVPYYIRQTGPVWTSWAFVMERFCGSLLPAIKNRLNPYPCINNYVQRRAQLQNISAMYNVRTIQPHDSRGSTYGDQEEMSKWEEVYPKFPASILGTPIHRKYPLNNQLFNQLLQYFCLYLTPTPTRSTFQAMIDIESVTQYGRVRIAGGGDRFRVAKSDSNPWDRDNTFVRFIMYPDANASFRNRADRPVRQVNYGQLLDIIYLKLKPNEHYPNVDLEYLLAHILPCETFTHDDATSTLVEYQKMAGHSIVVHLNSVEAVVGRAKRDDTWGIIDRSNGAVRTLFTNDNNQPGEEL</sequence>
<dbReference type="Proteomes" id="UP000650533">
    <property type="component" value="Chromosome 15"/>
</dbReference>
<accession>A0A8H8T351</accession>
<dbReference type="Pfam" id="PF02992">
    <property type="entry name" value="Transposase_21"/>
    <property type="match status" value="1"/>
</dbReference>
<dbReference type="KEGG" id="rsx:RhiXN_11909"/>
<dbReference type="RefSeq" id="XP_043186485.1">
    <property type="nucleotide sequence ID" value="XM_043331724.1"/>
</dbReference>
<gene>
    <name evidence="1" type="ORF">RhiXN_11909</name>
</gene>
<organism evidence="1 2">
    <name type="scientific">Rhizoctonia solani</name>
    <dbReference type="NCBI Taxonomy" id="456999"/>
    <lineage>
        <taxon>Eukaryota</taxon>
        <taxon>Fungi</taxon>
        <taxon>Dikarya</taxon>
        <taxon>Basidiomycota</taxon>
        <taxon>Agaricomycotina</taxon>
        <taxon>Agaricomycetes</taxon>
        <taxon>Cantharellales</taxon>
        <taxon>Ceratobasidiaceae</taxon>
        <taxon>Rhizoctonia</taxon>
    </lineage>
</organism>